<evidence type="ECO:0000256" key="7">
    <source>
        <dbReference type="ARBA" id="ARBA00041313"/>
    </source>
</evidence>
<dbReference type="GO" id="GO:0006629">
    <property type="term" value="P:lipid metabolic process"/>
    <property type="evidence" value="ECO:0007669"/>
    <property type="project" value="InterPro"/>
</dbReference>
<evidence type="ECO:0000313" key="11">
    <source>
        <dbReference type="EMBL" id="RDW83622.1"/>
    </source>
</evidence>
<evidence type="ECO:0000259" key="10">
    <source>
        <dbReference type="Pfam" id="PF01764"/>
    </source>
</evidence>
<keyword evidence="4" id="KW-0378">Hydrolase</keyword>
<feature type="region of interest" description="Disordered" evidence="8">
    <location>
        <begin position="199"/>
        <end position="275"/>
    </location>
</feature>
<dbReference type="PANTHER" id="PTHR46640:SF1">
    <property type="entry name" value="FUNGAL LIPASE-LIKE DOMAIN-CONTAINING PROTEIN-RELATED"/>
    <property type="match status" value="1"/>
</dbReference>
<dbReference type="Proteomes" id="UP000256690">
    <property type="component" value="Unassembled WGS sequence"/>
</dbReference>
<evidence type="ECO:0000256" key="1">
    <source>
        <dbReference type="ARBA" id="ARBA00013091"/>
    </source>
</evidence>
<evidence type="ECO:0000256" key="4">
    <source>
        <dbReference type="ARBA" id="ARBA00022801"/>
    </source>
</evidence>
<keyword evidence="2" id="KW-0719">Serine esterase</keyword>
<protein>
    <recommendedName>
        <fullName evidence="1">feruloyl esterase</fullName>
        <ecNumber evidence="1">3.1.1.73</ecNumber>
    </recommendedName>
    <alternativeName>
        <fullName evidence="7">Ferulic acid esterase A</fullName>
    </alternativeName>
</protein>
<dbReference type="SUPFAM" id="SSF53474">
    <property type="entry name" value="alpha/beta-Hydrolases"/>
    <property type="match status" value="1"/>
</dbReference>
<name>A0A3D8SB87_9EURO</name>
<feature type="chain" id="PRO_5017716123" description="feruloyl esterase" evidence="9">
    <location>
        <begin position="24"/>
        <end position="275"/>
    </location>
</feature>
<dbReference type="RefSeq" id="XP_026604960.1">
    <property type="nucleotide sequence ID" value="XM_026745964.1"/>
</dbReference>
<dbReference type="InterPro" id="IPR029058">
    <property type="entry name" value="AB_hydrolase_fold"/>
</dbReference>
<dbReference type="Pfam" id="PF01764">
    <property type="entry name" value="Lipase_3"/>
    <property type="match status" value="1"/>
</dbReference>
<dbReference type="InterPro" id="IPR051299">
    <property type="entry name" value="AB_hydrolase_lip/est"/>
</dbReference>
<dbReference type="InterPro" id="IPR002921">
    <property type="entry name" value="Fungal_lipase-type"/>
</dbReference>
<keyword evidence="3 9" id="KW-0732">Signal</keyword>
<dbReference type="OrthoDB" id="426718at2759"/>
<evidence type="ECO:0000256" key="3">
    <source>
        <dbReference type="ARBA" id="ARBA00022729"/>
    </source>
</evidence>
<evidence type="ECO:0000256" key="8">
    <source>
        <dbReference type="SAM" id="MobiDB-lite"/>
    </source>
</evidence>
<dbReference type="GO" id="GO:0030600">
    <property type="term" value="F:feruloyl esterase activity"/>
    <property type="evidence" value="ECO:0007669"/>
    <property type="project" value="UniProtKB-EC"/>
</dbReference>
<feature type="signal peptide" evidence="9">
    <location>
        <begin position="1"/>
        <end position="23"/>
    </location>
</feature>
<evidence type="ECO:0000256" key="2">
    <source>
        <dbReference type="ARBA" id="ARBA00022487"/>
    </source>
</evidence>
<comment type="catalytic activity">
    <reaction evidence="5">
        <text>feruloyl-polysaccharide + H2O = ferulate + polysaccharide.</text>
        <dbReference type="EC" id="3.1.1.73"/>
    </reaction>
</comment>
<keyword evidence="12" id="KW-1185">Reference proteome</keyword>
<dbReference type="STRING" id="1810919.A0A3D8SB87"/>
<dbReference type="PANTHER" id="PTHR46640">
    <property type="entry name" value="TRIACYLGLYCEROL LIPASE, PUTATIVE (AFU_ORTHOLOGUE AFUA_6G06510)-RELATED"/>
    <property type="match status" value="1"/>
</dbReference>
<reference evidence="11 12" key="1">
    <citation type="journal article" date="2018" name="IMA Fungus">
        <title>IMA Genome-F 9: Draft genome sequence of Annulohypoxylon stygium, Aspergillus mulundensis, Berkeleyomyces basicola (syn. Thielaviopsis basicola), Ceratocystis smalleyi, two Cercospora beticola strains, Coleophoma cylindrospora, Fusarium fracticaudum, Phialophora cf. hyalina, and Morchella septimelata.</title>
        <authorList>
            <person name="Wingfield B.D."/>
            <person name="Bills G.F."/>
            <person name="Dong Y."/>
            <person name="Huang W."/>
            <person name="Nel W.J."/>
            <person name="Swalarsk-Parry B.S."/>
            <person name="Vaghefi N."/>
            <person name="Wilken P.M."/>
            <person name="An Z."/>
            <person name="de Beer Z.W."/>
            <person name="De Vos L."/>
            <person name="Chen L."/>
            <person name="Duong T.A."/>
            <person name="Gao Y."/>
            <person name="Hammerbacher A."/>
            <person name="Kikkert J.R."/>
            <person name="Li Y."/>
            <person name="Li H."/>
            <person name="Li K."/>
            <person name="Li Q."/>
            <person name="Liu X."/>
            <person name="Ma X."/>
            <person name="Naidoo K."/>
            <person name="Pethybridge S.J."/>
            <person name="Sun J."/>
            <person name="Steenkamp E.T."/>
            <person name="van der Nest M.A."/>
            <person name="van Wyk S."/>
            <person name="Wingfield M.J."/>
            <person name="Xiong C."/>
            <person name="Yue Q."/>
            <person name="Zhang X."/>
        </authorList>
    </citation>
    <scope>NUCLEOTIDE SEQUENCE [LARGE SCALE GENOMIC DNA]</scope>
    <source>
        <strain evidence="11 12">DSM 5745</strain>
    </source>
</reference>
<evidence type="ECO:0000256" key="6">
    <source>
        <dbReference type="ARBA" id="ARBA00037991"/>
    </source>
</evidence>
<comment type="caution">
    <text evidence="11">The sequence shown here is derived from an EMBL/GenBank/DDBJ whole genome shotgun (WGS) entry which is preliminary data.</text>
</comment>
<dbReference type="GeneID" id="38114318"/>
<evidence type="ECO:0000256" key="5">
    <source>
        <dbReference type="ARBA" id="ARBA00034075"/>
    </source>
</evidence>
<gene>
    <name evidence="11" type="ORF">DSM5745_03948</name>
</gene>
<proteinExistence type="inferred from homology"/>
<evidence type="ECO:0000256" key="9">
    <source>
        <dbReference type="SAM" id="SignalP"/>
    </source>
</evidence>
<sequence>MTPRTTVLYAAGLLLSWVIPSNGQDINEALLERFDIFAQYAAASGCDQNNNSTDSSLITCDYGCPLLTYYGDTTLYEFQNRGLGDVTGYLALDNFRKLIVLVFRGSTSSQNWRADLNFLAYWDWLLCPNCYVHAGFWASWKSVEGDVLWTIRQAVTQYPDYQLVFTGHSLGGAVATMGATLVRSRGCWGDRSIDLVGSNSSVSSSDSGPPAKLTCSPTNSSHLAPPKSETLRPRGGQPGSPGSIEQRTRTTLYLGYRRHGGGHTTTASRRLSTGF</sequence>
<dbReference type="EC" id="3.1.1.73" evidence="1"/>
<feature type="compositionally biased region" description="Low complexity" evidence="8">
    <location>
        <begin position="199"/>
        <end position="208"/>
    </location>
</feature>
<dbReference type="Gene3D" id="3.40.50.1820">
    <property type="entry name" value="alpha/beta hydrolase"/>
    <property type="match status" value="1"/>
</dbReference>
<accession>A0A3D8SB87</accession>
<dbReference type="CDD" id="cd00519">
    <property type="entry name" value="Lipase_3"/>
    <property type="match status" value="1"/>
</dbReference>
<dbReference type="EMBL" id="PVWQ01000004">
    <property type="protein sequence ID" value="RDW83622.1"/>
    <property type="molecule type" value="Genomic_DNA"/>
</dbReference>
<feature type="domain" description="Fungal lipase-type" evidence="10">
    <location>
        <begin position="100"/>
        <end position="186"/>
    </location>
</feature>
<dbReference type="AlphaFoldDB" id="A0A3D8SB87"/>
<comment type="similarity">
    <text evidence="6">Belongs to the AB hydrolase superfamily. FaeA family.</text>
</comment>
<organism evidence="11 12">
    <name type="scientific">Aspergillus mulundensis</name>
    <dbReference type="NCBI Taxonomy" id="1810919"/>
    <lineage>
        <taxon>Eukaryota</taxon>
        <taxon>Fungi</taxon>
        <taxon>Dikarya</taxon>
        <taxon>Ascomycota</taxon>
        <taxon>Pezizomycotina</taxon>
        <taxon>Eurotiomycetes</taxon>
        <taxon>Eurotiomycetidae</taxon>
        <taxon>Eurotiales</taxon>
        <taxon>Aspergillaceae</taxon>
        <taxon>Aspergillus</taxon>
        <taxon>Aspergillus subgen. Nidulantes</taxon>
    </lineage>
</organism>
<evidence type="ECO:0000313" key="12">
    <source>
        <dbReference type="Proteomes" id="UP000256690"/>
    </source>
</evidence>